<dbReference type="STRING" id="338963.Pcar_3443"/>
<dbReference type="EMBL" id="CP000142">
    <property type="protein sequence ID" value="AFR67604.1"/>
    <property type="molecule type" value="Genomic_DNA"/>
</dbReference>
<reference evidence="1 2" key="2">
    <citation type="journal article" date="2012" name="BMC Genomics">
        <title>The genome of Pelobacter carbinolicus reveals surprising metabolic capabilities and physiological features.</title>
        <authorList>
            <person name="Aklujkar M."/>
            <person name="Haveman S.A."/>
            <person name="Didonato R.Jr."/>
            <person name="Chertkov O."/>
            <person name="Han C.S."/>
            <person name="Land M.L."/>
            <person name="Brown P."/>
            <person name="Lovley D.R."/>
        </authorList>
    </citation>
    <scope>NUCLEOTIDE SEQUENCE [LARGE SCALE GENOMIC DNA]</scope>
    <source>
        <strain evidence="2">DSM 2380 / NBRC 103641 / GraBd1</strain>
    </source>
</reference>
<proteinExistence type="predicted"/>
<keyword evidence="2" id="KW-1185">Reference proteome</keyword>
<dbReference type="KEGG" id="pca:Pcar_3443"/>
<sequence>MLAYDNIRRIANFNLESSEYVFFGTGIALMKLKFDRCSILPRSFLLVLFFRQHNREYYT</sequence>
<name>J9TJM3_SYNC1</name>
<evidence type="ECO:0000313" key="2">
    <source>
        <dbReference type="Proteomes" id="UP000002534"/>
    </source>
</evidence>
<evidence type="ECO:0000313" key="1">
    <source>
        <dbReference type="EMBL" id="AFR67604.1"/>
    </source>
</evidence>
<gene>
    <name evidence="1" type="ordered locus">Pcar_3443</name>
</gene>
<dbReference type="Proteomes" id="UP000002534">
    <property type="component" value="Chromosome"/>
</dbReference>
<organism evidence="1 2">
    <name type="scientific">Syntrophotalea carbinolica (strain DSM 2380 / NBRC 103641 / GraBd1)</name>
    <name type="common">Pelobacter carbinolicus</name>
    <dbReference type="NCBI Taxonomy" id="338963"/>
    <lineage>
        <taxon>Bacteria</taxon>
        <taxon>Pseudomonadati</taxon>
        <taxon>Thermodesulfobacteriota</taxon>
        <taxon>Desulfuromonadia</taxon>
        <taxon>Desulfuromonadales</taxon>
        <taxon>Syntrophotaleaceae</taxon>
        <taxon>Syntrophotalea</taxon>
    </lineage>
</organism>
<dbReference type="AlphaFoldDB" id="J9TJM3"/>
<dbReference type="HOGENOM" id="CLU_2956494_0_0_7"/>
<reference evidence="2" key="1">
    <citation type="submission" date="2005-10" db="EMBL/GenBank/DDBJ databases">
        <title>Complete sequence of Pelobacter carbinolicus DSM 2380.</title>
        <authorList>
            <person name="Copeland A."/>
            <person name="Lucas S."/>
            <person name="Lapidus A."/>
            <person name="Barry K."/>
            <person name="Detter J.C."/>
            <person name="Glavina T."/>
            <person name="Hammon N."/>
            <person name="Israni S."/>
            <person name="Pitluck S."/>
            <person name="Chertkov O."/>
            <person name="Schmutz J."/>
            <person name="Larimer F."/>
            <person name="Land M."/>
            <person name="Kyrpides N."/>
            <person name="Ivanova N."/>
            <person name="Richardson P."/>
        </authorList>
    </citation>
    <scope>NUCLEOTIDE SEQUENCE [LARGE SCALE GENOMIC DNA]</scope>
    <source>
        <strain evidence="2">DSM 2380 / NBRC 103641 / GraBd1</strain>
    </source>
</reference>
<protein>
    <submittedName>
        <fullName evidence="1">Uncharacterized protein</fullName>
    </submittedName>
</protein>
<accession>J9TJM3</accession>